<gene>
    <name evidence="1" type="ORF">VRU48_04940</name>
</gene>
<dbReference type="Proteomes" id="UP001336835">
    <property type="component" value="Unassembled WGS sequence"/>
</dbReference>
<dbReference type="EMBL" id="JAZDQT010000001">
    <property type="protein sequence ID" value="MEE1944443.1"/>
    <property type="molecule type" value="Genomic_DNA"/>
</dbReference>
<reference evidence="1 2" key="1">
    <citation type="submission" date="2024-01" db="EMBL/GenBank/DDBJ databases">
        <title>Pedobacter sp. nov., isolated from fresh soil.</title>
        <authorList>
            <person name="Le N.T.T."/>
        </authorList>
    </citation>
    <scope>NUCLEOTIDE SEQUENCE [LARGE SCALE GENOMIC DNA]</scope>
    <source>
        <strain evidence="1 2">KR3-3</strain>
    </source>
</reference>
<sequence>MKTQFVAKALSRAEMKKVTGGTGPCVPDDGSQRCILAGGTMSCSEIPCCCDAVCIPEFNGTDFVDVCRML</sequence>
<evidence type="ECO:0008006" key="3">
    <source>
        <dbReference type="Google" id="ProtNLM"/>
    </source>
</evidence>
<name>A0ABU7I4Q3_9SPHI</name>
<accession>A0ABU7I4Q3</accession>
<evidence type="ECO:0000313" key="1">
    <source>
        <dbReference type="EMBL" id="MEE1944443.1"/>
    </source>
</evidence>
<protein>
    <recommendedName>
        <fullName evidence="3">Bacteriocin-type signal sequence-containing protein</fullName>
    </recommendedName>
</protein>
<organism evidence="1 2">
    <name type="scientific">Pedobacter albus</name>
    <dbReference type="NCBI Taxonomy" id="3113905"/>
    <lineage>
        <taxon>Bacteria</taxon>
        <taxon>Pseudomonadati</taxon>
        <taxon>Bacteroidota</taxon>
        <taxon>Sphingobacteriia</taxon>
        <taxon>Sphingobacteriales</taxon>
        <taxon>Sphingobacteriaceae</taxon>
        <taxon>Pedobacter</taxon>
    </lineage>
</organism>
<comment type="caution">
    <text evidence="1">The sequence shown here is derived from an EMBL/GenBank/DDBJ whole genome shotgun (WGS) entry which is preliminary data.</text>
</comment>
<proteinExistence type="predicted"/>
<keyword evidence="2" id="KW-1185">Reference proteome</keyword>
<evidence type="ECO:0000313" key="2">
    <source>
        <dbReference type="Proteomes" id="UP001336835"/>
    </source>
</evidence>
<dbReference type="RefSeq" id="WP_330106813.1">
    <property type="nucleotide sequence ID" value="NZ_JAZDQT010000001.1"/>
</dbReference>